<feature type="transmembrane region" description="Helical" evidence="8">
    <location>
        <begin position="159"/>
        <end position="181"/>
    </location>
</feature>
<evidence type="ECO:0000256" key="8">
    <source>
        <dbReference type="SAM" id="Phobius"/>
    </source>
</evidence>
<comment type="subcellular location">
    <subcellularLocation>
        <location evidence="1">Cell membrane</location>
        <topology evidence="1">Multi-pass membrane protein</topology>
    </subcellularLocation>
</comment>
<keyword evidence="7 8" id="KW-0472">Membrane</keyword>
<feature type="transmembrane region" description="Helical" evidence="8">
    <location>
        <begin position="251"/>
        <end position="275"/>
    </location>
</feature>
<evidence type="ECO:0000256" key="7">
    <source>
        <dbReference type="ARBA" id="ARBA00023136"/>
    </source>
</evidence>
<dbReference type="PANTHER" id="PTHR30472:SF64">
    <property type="entry name" value="IRON(3+)-HYDROXAMATE IMPORT SYSTEM PERMEASE PROTEIN FHUG"/>
    <property type="match status" value="1"/>
</dbReference>
<dbReference type="CDD" id="cd06550">
    <property type="entry name" value="TM_ABC_iron-siderophores_like"/>
    <property type="match status" value="1"/>
</dbReference>
<sequence>MDIEAQDKKRARRAVYASLVLFLVALAVVLISLNTGTIRLSPLAVVRTLIGNGSTDETIIMFDFRLPRILITMLAGIGLGISGAVLQGISRNSLADPGILGIHAGAAFGLIIFVSFFRTIEGPSALLIPMFTFAGGALTAVIIFIFAYDRYRGLLPIRLILVGIAVAAGISSITLLLSLRLDEDTYSFAASWLAGSVWGRDWIHVWALLPWIVLIVPFIYMRSLTLDIFALGDDVASGVGSHVTKNRLHMLSLAVALSCISVSMAGGIGFIGLAAPHIAKRLAGPQHRHFLPVAALVGLVILVAADTIGRSIFRPNAIPAGVVVAAIGGPYFLYLLFKTNK</sequence>
<feature type="transmembrane region" description="Helical" evidence="8">
    <location>
        <begin position="126"/>
        <end position="147"/>
    </location>
</feature>
<dbReference type="InterPro" id="IPR037294">
    <property type="entry name" value="ABC_BtuC-like"/>
</dbReference>
<organism evidence="9 10">
    <name type="scientific">Paenibacillus solisilvae</name>
    <dbReference type="NCBI Taxonomy" id="2486751"/>
    <lineage>
        <taxon>Bacteria</taxon>
        <taxon>Bacillati</taxon>
        <taxon>Bacillota</taxon>
        <taxon>Bacilli</taxon>
        <taxon>Bacillales</taxon>
        <taxon>Paenibacillaceae</taxon>
        <taxon>Paenibacillus</taxon>
    </lineage>
</organism>
<feature type="transmembrane region" description="Helical" evidence="8">
    <location>
        <begin position="201"/>
        <end position="220"/>
    </location>
</feature>
<dbReference type="EMBL" id="JBHSOW010000095">
    <property type="protein sequence ID" value="MFC5652299.1"/>
    <property type="molecule type" value="Genomic_DNA"/>
</dbReference>
<evidence type="ECO:0000256" key="2">
    <source>
        <dbReference type="ARBA" id="ARBA00007935"/>
    </source>
</evidence>
<evidence type="ECO:0000256" key="4">
    <source>
        <dbReference type="ARBA" id="ARBA00022475"/>
    </source>
</evidence>
<accession>A0ABW0W5H7</accession>
<keyword evidence="4" id="KW-1003">Cell membrane</keyword>
<keyword evidence="6 8" id="KW-1133">Transmembrane helix</keyword>
<feature type="transmembrane region" description="Helical" evidence="8">
    <location>
        <begin position="98"/>
        <end position="120"/>
    </location>
</feature>
<evidence type="ECO:0000256" key="1">
    <source>
        <dbReference type="ARBA" id="ARBA00004651"/>
    </source>
</evidence>
<feature type="transmembrane region" description="Helical" evidence="8">
    <location>
        <begin position="14"/>
        <end position="33"/>
    </location>
</feature>
<name>A0ABW0W5H7_9BACL</name>
<evidence type="ECO:0000313" key="9">
    <source>
        <dbReference type="EMBL" id="MFC5652299.1"/>
    </source>
</evidence>
<dbReference type="RefSeq" id="WP_379190935.1">
    <property type="nucleotide sequence ID" value="NZ_JBHSOW010000095.1"/>
</dbReference>
<dbReference type="Gene3D" id="1.10.3470.10">
    <property type="entry name" value="ABC transporter involved in vitamin B12 uptake, BtuC"/>
    <property type="match status" value="1"/>
</dbReference>
<protein>
    <submittedName>
        <fullName evidence="9">FecCD family ABC transporter permease</fullName>
    </submittedName>
</protein>
<dbReference type="Pfam" id="PF01032">
    <property type="entry name" value="FecCD"/>
    <property type="match status" value="1"/>
</dbReference>
<evidence type="ECO:0000313" key="10">
    <source>
        <dbReference type="Proteomes" id="UP001596047"/>
    </source>
</evidence>
<dbReference type="Proteomes" id="UP001596047">
    <property type="component" value="Unassembled WGS sequence"/>
</dbReference>
<keyword evidence="10" id="KW-1185">Reference proteome</keyword>
<dbReference type="PANTHER" id="PTHR30472">
    <property type="entry name" value="FERRIC ENTEROBACTIN TRANSPORT SYSTEM PERMEASE PROTEIN"/>
    <property type="match status" value="1"/>
</dbReference>
<evidence type="ECO:0000256" key="6">
    <source>
        <dbReference type="ARBA" id="ARBA00022989"/>
    </source>
</evidence>
<evidence type="ECO:0000256" key="3">
    <source>
        <dbReference type="ARBA" id="ARBA00022448"/>
    </source>
</evidence>
<feature type="transmembrane region" description="Helical" evidence="8">
    <location>
        <begin position="69"/>
        <end position="86"/>
    </location>
</feature>
<feature type="transmembrane region" description="Helical" evidence="8">
    <location>
        <begin position="287"/>
        <end position="305"/>
    </location>
</feature>
<comment type="caution">
    <text evidence="9">The sequence shown here is derived from an EMBL/GenBank/DDBJ whole genome shotgun (WGS) entry which is preliminary data.</text>
</comment>
<dbReference type="InterPro" id="IPR000522">
    <property type="entry name" value="ABC_transptr_permease_BtuC"/>
</dbReference>
<comment type="similarity">
    <text evidence="2">Belongs to the binding-protein-dependent transport system permease family. FecCD subfamily.</text>
</comment>
<keyword evidence="5 8" id="KW-0812">Transmembrane</keyword>
<dbReference type="SUPFAM" id="SSF81345">
    <property type="entry name" value="ABC transporter involved in vitamin B12 uptake, BtuC"/>
    <property type="match status" value="1"/>
</dbReference>
<feature type="transmembrane region" description="Helical" evidence="8">
    <location>
        <begin position="317"/>
        <end position="337"/>
    </location>
</feature>
<evidence type="ECO:0000256" key="5">
    <source>
        <dbReference type="ARBA" id="ARBA00022692"/>
    </source>
</evidence>
<keyword evidence="3" id="KW-0813">Transport</keyword>
<proteinExistence type="inferred from homology"/>
<gene>
    <name evidence="9" type="ORF">ACFPYJ_24940</name>
</gene>
<reference evidence="10" key="1">
    <citation type="journal article" date="2019" name="Int. J. Syst. Evol. Microbiol.">
        <title>The Global Catalogue of Microorganisms (GCM) 10K type strain sequencing project: providing services to taxonomists for standard genome sequencing and annotation.</title>
        <authorList>
            <consortium name="The Broad Institute Genomics Platform"/>
            <consortium name="The Broad Institute Genome Sequencing Center for Infectious Disease"/>
            <person name="Wu L."/>
            <person name="Ma J."/>
        </authorList>
    </citation>
    <scope>NUCLEOTIDE SEQUENCE [LARGE SCALE GENOMIC DNA]</scope>
    <source>
        <strain evidence="10">CGMCC 1.3240</strain>
    </source>
</reference>